<dbReference type="STRING" id="765257.A0A0C9Z6S6"/>
<dbReference type="Proteomes" id="UP000054018">
    <property type="component" value="Unassembled WGS sequence"/>
</dbReference>
<protein>
    <submittedName>
        <fullName evidence="2">Uncharacterized protein</fullName>
    </submittedName>
</protein>
<evidence type="ECO:0000313" key="2">
    <source>
        <dbReference type="EMBL" id="KIK18127.1"/>
    </source>
</evidence>
<accession>A0A0C9Z6S6</accession>
<reference evidence="3" key="2">
    <citation type="submission" date="2015-01" db="EMBL/GenBank/DDBJ databases">
        <title>Evolutionary Origins and Diversification of the Mycorrhizal Mutualists.</title>
        <authorList>
            <consortium name="DOE Joint Genome Institute"/>
            <consortium name="Mycorrhizal Genomics Consortium"/>
            <person name="Kohler A."/>
            <person name="Kuo A."/>
            <person name="Nagy L.G."/>
            <person name="Floudas D."/>
            <person name="Copeland A."/>
            <person name="Barry K.W."/>
            <person name="Cichocki N."/>
            <person name="Veneault-Fourrey C."/>
            <person name="LaButti K."/>
            <person name="Lindquist E.A."/>
            <person name="Lipzen A."/>
            <person name="Lundell T."/>
            <person name="Morin E."/>
            <person name="Murat C."/>
            <person name="Riley R."/>
            <person name="Ohm R."/>
            <person name="Sun H."/>
            <person name="Tunlid A."/>
            <person name="Henrissat B."/>
            <person name="Grigoriev I.V."/>
            <person name="Hibbett D.S."/>
            <person name="Martin F."/>
        </authorList>
    </citation>
    <scope>NUCLEOTIDE SEQUENCE [LARGE SCALE GENOMIC DNA]</scope>
    <source>
        <strain evidence="3">441</strain>
    </source>
</reference>
<name>A0A0C9Z6S6_9AGAM</name>
<proteinExistence type="predicted"/>
<dbReference type="EMBL" id="KN833812">
    <property type="protein sequence ID" value="KIK18127.1"/>
    <property type="molecule type" value="Genomic_DNA"/>
</dbReference>
<evidence type="ECO:0000256" key="1">
    <source>
        <dbReference type="SAM" id="MobiDB-lite"/>
    </source>
</evidence>
<evidence type="ECO:0000313" key="3">
    <source>
        <dbReference type="Proteomes" id="UP000054018"/>
    </source>
</evidence>
<gene>
    <name evidence="2" type="ORF">PISMIDRAFT_14601</name>
</gene>
<sequence>MLAEQELRNATGASLHVSLFTIVSPTLDPPKLAGPSLKGQPNLAMSDLTAEGHSSKGMLSTTSVGPLLKDPSAWCLMMDWAQDKMDYLEFDNKIREFGPQYVHTEWQPLINAIFALSDPSNKDLQQPSSLVKDSMQIQGIRFAAPADHLPTASTIQPSPPQSAMRCPAGQAPRKCPSGQAPKKQKHQRTSIMNLLNLATDKDDDECEENENEDKDVSQTEGSSGGPMATGPSRRETFS</sequence>
<dbReference type="OrthoDB" id="2692590at2759"/>
<feature type="region of interest" description="Disordered" evidence="1">
    <location>
        <begin position="150"/>
        <end position="238"/>
    </location>
</feature>
<dbReference type="AlphaFoldDB" id="A0A0C9Z6S6"/>
<dbReference type="HOGENOM" id="CLU_1166243_0_0_1"/>
<keyword evidence="3" id="KW-1185">Reference proteome</keyword>
<reference evidence="2 3" key="1">
    <citation type="submission" date="2014-04" db="EMBL/GenBank/DDBJ databases">
        <authorList>
            <consortium name="DOE Joint Genome Institute"/>
            <person name="Kuo A."/>
            <person name="Kohler A."/>
            <person name="Costa M.D."/>
            <person name="Nagy L.G."/>
            <person name="Floudas D."/>
            <person name="Copeland A."/>
            <person name="Barry K.W."/>
            <person name="Cichocki N."/>
            <person name="Veneault-Fourrey C."/>
            <person name="LaButti K."/>
            <person name="Lindquist E.A."/>
            <person name="Lipzen A."/>
            <person name="Lundell T."/>
            <person name="Morin E."/>
            <person name="Murat C."/>
            <person name="Sun H."/>
            <person name="Tunlid A."/>
            <person name="Henrissat B."/>
            <person name="Grigoriev I.V."/>
            <person name="Hibbett D.S."/>
            <person name="Martin F."/>
            <person name="Nordberg H.P."/>
            <person name="Cantor M.N."/>
            <person name="Hua S.X."/>
        </authorList>
    </citation>
    <scope>NUCLEOTIDE SEQUENCE [LARGE SCALE GENOMIC DNA]</scope>
    <source>
        <strain evidence="2 3">441</strain>
    </source>
</reference>
<feature type="compositionally biased region" description="Acidic residues" evidence="1">
    <location>
        <begin position="201"/>
        <end position="213"/>
    </location>
</feature>
<organism evidence="2 3">
    <name type="scientific">Pisolithus microcarpus 441</name>
    <dbReference type="NCBI Taxonomy" id="765257"/>
    <lineage>
        <taxon>Eukaryota</taxon>
        <taxon>Fungi</taxon>
        <taxon>Dikarya</taxon>
        <taxon>Basidiomycota</taxon>
        <taxon>Agaricomycotina</taxon>
        <taxon>Agaricomycetes</taxon>
        <taxon>Agaricomycetidae</taxon>
        <taxon>Boletales</taxon>
        <taxon>Sclerodermatineae</taxon>
        <taxon>Pisolithaceae</taxon>
        <taxon>Pisolithus</taxon>
    </lineage>
</organism>